<dbReference type="OrthoDB" id="7061550at2"/>
<evidence type="ECO:0000313" key="2">
    <source>
        <dbReference type="EMBL" id="ROO24116.1"/>
    </source>
</evidence>
<evidence type="ECO:0000256" key="1">
    <source>
        <dbReference type="SAM" id="MobiDB-lite"/>
    </source>
</evidence>
<evidence type="ECO:0008006" key="4">
    <source>
        <dbReference type="Google" id="ProtNLM"/>
    </source>
</evidence>
<feature type="region of interest" description="Disordered" evidence="1">
    <location>
        <begin position="84"/>
        <end position="104"/>
    </location>
</feature>
<dbReference type="Proteomes" id="UP000285310">
    <property type="component" value="Unassembled WGS sequence"/>
</dbReference>
<name>A0A423PEX1_9GAMM</name>
<dbReference type="AlphaFoldDB" id="A0A423PEX1"/>
<reference evidence="2 3" key="1">
    <citation type="submission" date="2013-10" db="EMBL/GenBank/DDBJ databases">
        <title>Salinisphaera japonica YTM-1 Genome Sequencing.</title>
        <authorList>
            <person name="Lai Q."/>
            <person name="Li C."/>
            <person name="Shao Z."/>
        </authorList>
    </citation>
    <scope>NUCLEOTIDE SEQUENCE [LARGE SCALE GENOMIC DNA]</scope>
    <source>
        <strain evidence="2 3">YTM-1</strain>
    </source>
</reference>
<sequence length="481" mass="49929">MQIKSNALLKFGVPVLVGIGVVLGLRSCLHHDSDPSTTADTSQPKATRQLTESERNMLGVEADSPKDTVSTLVAKYQQMQQQLEDSLQQSEKLREQNEQLAEDKRNIQGAISNALAKQQSESRHQRDSLVDSLTRKISNLKATIDIGSNDDNGQNNDMPVGLGLHGEKPAGTAGGLSWVNPLEVSAANSGATDGNGGSDNGGSAFSTAFASGKQAVKSAGAQADQALSGNDNKAAAGTPVYTVPKNATLVGSVAMTALLGRVPINGSVTDPYPFKVVIGPKNLTANGIQLPELKGAIVSGTATGDWTLSCVRGKVKSITFVFADGTVRTVPKSDEPGEGGSNDSDDDDIGYLSNPQGVPCVAGTRKTNARSYILTSLLLSAGAAGANAYAGGETTTSVSGLGTTTGVTGNVGKYIAGSAASSGLNEVRQWIQKRFGQTFDAVYVPPGQAVAVNIDKQLPIDYEHPGRKVHYAHPARSNGLD</sequence>
<feature type="compositionally biased region" description="Basic and acidic residues" evidence="1">
    <location>
        <begin position="91"/>
        <end position="104"/>
    </location>
</feature>
<keyword evidence="3" id="KW-1185">Reference proteome</keyword>
<dbReference type="InterPro" id="IPR021207">
    <property type="entry name" value="Integr_conj_element_PFL4705"/>
</dbReference>
<dbReference type="RefSeq" id="WP_123659378.1">
    <property type="nucleotide sequence ID" value="NZ_AYKG01000068.1"/>
</dbReference>
<evidence type="ECO:0000313" key="3">
    <source>
        <dbReference type="Proteomes" id="UP000285310"/>
    </source>
</evidence>
<dbReference type="NCBIfam" id="TIGR03752">
    <property type="entry name" value="conj_TIGR03752"/>
    <property type="match status" value="1"/>
</dbReference>
<comment type="caution">
    <text evidence="2">The sequence shown here is derived from an EMBL/GenBank/DDBJ whole genome shotgun (WGS) entry which is preliminary data.</text>
</comment>
<protein>
    <recommendedName>
        <fullName evidence="4">Integrating conjugative element protein</fullName>
    </recommendedName>
</protein>
<feature type="region of interest" description="Disordered" evidence="1">
    <location>
        <begin position="329"/>
        <end position="350"/>
    </location>
</feature>
<gene>
    <name evidence="2" type="ORF">SAJA_14695</name>
</gene>
<dbReference type="InParanoid" id="A0A423PEX1"/>
<accession>A0A423PEX1</accession>
<organism evidence="2 3">
    <name type="scientific">Salinisphaera japonica YTM-1</name>
    <dbReference type="NCBI Taxonomy" id="1209778"/>
    <lineage>
        <taxon>Bacteria</taxon>
        <taxon>Pseudomonadati</taxon>
        <taxon>Pseudomonadota</taxon>
        <taxon>Gammaproteobacteria</taxon>
        <taxon>Salinisphaerales</taxon>
        <taxon>Salinisphaeraceae</taxon>
        <taxon>Salinisphaera</taxon>
    </lineage>
</organism>
<dbReference type="EMBL" id="AYKG01000068">
    <property type="protein sequence ID" value="ROO24116.1"/>
    <property type="molecule type" value="Genomic_DNA"/>
</dbReference>
<proteinExistence type="predicted"/>